<dbReference type="NCBIfam" id="NF006290">
    <property type="entry name" value="PRK08472.1"/>
    <property type="match status" value="1"/>
</dbReference>
<comment type="function">
    <text evidence="1">Probable catalytic subunit of a protein translocase for flagellum-specific export, or a proton translocase involved in local circuits at the flagellum.</text>
</comment>
<dbReference type="PANTHER" id="PTHR15184:SF9">
    <property type="entry name" value="SPI-1 TYPE 3 SECRETION SYSTEM ATPASE"/>
    <property type="match status" value="1"/>
</dbReference>
<evidence type="ECO:0000256" key="5">
    <source>
        <dbReference type="ARBA" id="ARBA00022741"/>
    </source>
</evidence>
<keyword evidence="8" id="KW-1278">Translocase</keyword>
<evidence type="ECO:0000256" key="1">
    <source>
        <dbReference type="ARBA" id="ARBA00003290"/>
    </source>
</evidence>
<dbReference type="RefSeq" id="WP_034588272.1">
    <property type="nucleotide sequence ID" value="NZ_UGHZ01000001.1"/>
</dbReference>
<evidence type="ECO:0000256" key="3">
    <source>
        <dbReference type="ARBA" id="ARBA00022448"/>
    </source>
</evidence>
<dbReference type="InterPro" id="IPR020003">
    <property type="entry name" value="ATPase_a/bsu_AS"/>
</dbReference>
<evidence type="ECO:0000256" key="6">
    <source>
        <dbReference type="ARBA" id="ARBA00022840"/>
    </source>
</evidence>
<evidence type="ECO:0000313" key="12">
    <source>
        <dbReference type="Proteomes" id="UP000255335"/>
    </source>
</evidence>
<keyword evidence="4" id="KW-0963">Cytoplasm</keyword>
<dbReference type="GO" id="GO:0030254">
    <property type="term" value="P:protein secretion by the type III secretion system"/>
    <property type="evidence" value="ECO:0007669"/>
    <property type="project" value="InterPro"/>
</dbReference>
<evidence type="ECO:0000256" key="4">
    <source>
        <dbReference type="ARBA" id="ARBA00022490"/>
    </source>
</evidence>
<dbReference type="InterPro" id="IPR003593">
    <property type="entry name" value="AAA+_ATPase"/>
</dbReference>
<evidence type="ECO:0000259" key="10">
    <source>
        <dbReference type="SMART" id="SM00382"/>
    </source>
</evidence>
<dbReference type="CDD" id="cd01136">
    <property type="entry name" value="ATPase_flagellum-secretory_path_III"/>
    <property type="match status" value="1"/>
</dbReference>
<reference evidence="11 12" key="1">
    <citation type="submission" date="2018-06" db="EMBL/GenBank/DDBJ databases">
        <authorList>
            <consortium name="Pathogen Informatics"/>
            <person name="Doyle S."/>
        </authorList>
    </citation>
    <scope>NUCLEOTIDE SEQUENCE [LARGE SCALE GENOMIC DNA]</scope>
    <source>
        <strain evidence="11 12">NCTC12221</strain>
    </source>
</reference>
<comment type="catalytic activity">
    <reaction evidence="9">
        <text>ATP + H2O + cellular proteinSide 1 = ADP + phosphate + cellular proteinSide 2.</text>
        <dbReference type="EC" id="7.4.2.8"/>
    </reaction>
</comment>
<dbReference type="AlphaFoldDB" id="A0A377JMM4"/>
<organism evidence="11 12">
    <name type="scientific">Helicobacter cinaedi</name>
    <dbReference type="NCBI Taxonomy" id="213"/>
    <lineage>
        <taxon>Bacteria</taxon>
        <taxon>Pseudomonadati</taxon>
        <taxon>Campylobacterota</taxon>
        <taxon>Epsilonproteobacteria</taxon>
        <taxon>Campylobacterales</taxon>
        <taxon>Helicobacteraceae</taxon>
        <taxon>Helicobacter</taxon>
    </lineage>
</organism>
<dbReference type="SMART" id="SM00382">
    <property type="entry name" value="AAA"/>
    <property type="match status" value="1"/>
</dbReference>
<evidence type="ECO:0000256" key="2">
    <source>
        <dbReference type="ARBA" id="ARBA00004496"/>
    </source>
</evidence>
<dbReference type="InterPro" id="IPR040627">
    <property type="entry name" value="T3SS_ATPase_C"/>
</dbReference>
<proteinExistence type="predicted"/>
<dbReference type="FunFam" id="3.40.50.12240:FF:000002">
    <property type="entry name" value="Flagellum-specific ATP synthase FliI"/>
    <property type="match status" value="1"/>
</dbReference>
<evidence type="ECO:0000256" key="7">
    <source>
        <dbReference type="ARBA" id="ARBA00022927"/>
    </source>
</evidence>
<dbReference type="Proteomes" id="UP000255335">
    <property type="component" value="Unassembled WGS sequence"/>
</dbReference>
<protein>
    <submittedName>
        <fullName evidence="11">Flagellum-specific ATP synthase</fullName>
        <ecNumber evidence="11">3.6.3.-</ecNumber>
        <ecNumber evidence="11">3.6.3.14</ecNumber>
    </submittedName>
</protein>
<dbReference type="PANTHER" id="PTHR15184">
    <property type="entry name" value="ATP SYNTHASE"/>
    <property type="match status" value="1"/>
</dbReference>
<name>A0A377JMM4_9HELI</name>
<dbReference type="Pfam" id="PF18269">
    <property type="entry name" value="T3SS_ATPase_C"/>
    <property type="match status" value="1"/>
</dbReference>
<dbReference type="CDD" id="cd18114">
    <property type="entry name" value="ATP-synt_flagellum-secretory_path_III_C"/>
    <property type="match status" value="1"/>
</dbReference>
<gene>
    <name evidence="11" type="primary">fliI</name>
    <name evidence="11" type="ORF">NCTC12221_00445</name>
</gene>
<accession>A0A377JMM4</accession>
<dbReference type="InterPro" id="IPR050053">
    <property type="entry name" value="ATPase_alpha/beta_chains"/>
</dbReference>
<dbReference type="GO" id="GO:0046933">
    <property type="term" value="F:proton-transporting ATP synthase activity, rotational mechanism"/>
    <property type="evidence" value="ECO:0007669"/>
    <property type="project" value="TreeGrafter"/>
</dbReference>
<evidence type="ECO:0000313" key="11">
    <source>
        <dbReference type="EMBL" id="STP09016.1"/>
    </source>
</evidence>
<keyword evidence="6" id="KW-0067">ATP-binding</keyword>
<dbReference type="EC" id="3.6.3.14" evidence="11"/>
<dbReference type="GO" id="GO:0030257">
    <property type="term" value="C:type III protein secretion system complex"/>
    <property type="evidence" value="ECO:0007669"/>
    <property type="project" value="InterPro"/>
</dbReference>
<dbReference type="GO" id="GO:0005737">
    <property type="term" value="C:cytoplasm"/>
    <property type="evidence" value="ECO:0007669"/>
    <property type="project" value="UniProtKB-SubCell"/>
</dbReference>
<dbReference type="InterPro" id="IPR027417">
    <property type="entry name" value="P-loop_NTPase"/>
</dbReference>
<dbReference type="GO" id="GO:0008564">
    <property type="term" value="F:protein-exporting ATPase activity"/>
    <property type="evidence" value="ECO:0007669"/>
    <property type="project" value="UniProtKB-EC"/>
</dbReference>
<evidence type="ECO:0000256" key="9">
    <source>
        <dbReference type="ARBA" id="ARBA00034006"/>
    </source>
</evidence>
<dbReference type="EC" id="3.6.3.-" evidence="11"/>
<dbReference type="Gene3D" id="3.40.50.12240">
    <property type="match status" value="1"/>
</dbReference>
<keyword evidence="5" id="KW-0547">Nucleotide-binding</keyword>
<dbReference type="NCBIfam" id="TIGR01026">
    <property type="entry name" value="fliI_yscN"/>
    <property type="match status" value="1"/>
</dbReference>
<dbReference type="InterPro" id="IPR000194">
    <property type="entry name" value="ATPase_F1/V1/A1_a/bsu_nucl-bd"/>
</dbReference>
<feature type="domain" description="AAA+ ATPase" evidence="10">
    <location>
        <begin position="193"/>
        <end position="374"/>
    </location>
</feature>
<keyword evidence="3" id="KW-0813">Transport</keyword>
<evidence type="ECO:0000256" key="8">
    <source>
        <dbReference type="ARBA" id="ARBA00022967"/>
    </source>
</evidence>
<sequence length="472" mass="52126">MPLSHIKEKLKHNMNLSPSYGQLIKVMQNMFVANGVKPSVGDIVKIIPSRQNLNAQNRNGRLNGELCGEFDKEFDKEDESEIHTQGEKKQSLGMVIAIEGEKFFISPFSFVEGHKCGDKVEILNHGLNIPVGEAMLGRVVNPLGEPIDDKGSLHTQATTPLMRSPLSALKRGLIDEVFEVGVKSIDSILTCGKGQKMGIFAGSGVGKSTLMGMIVRGAKAPIKVIALIGERGREVPEFIHKNLNNDLTNTILVVATSDDSPLMRKYGAFSAMAIAEYFKSLGNDVLFIMDSVTRFAMAQREIGLALGEPPTSKGYPPSVLTLLPQLMERAGKEDGVGSITAFFTVLVEGDDLSDPIADQSRSILDGHIVLNRDLTDMGIYPPINILNSASRIINDIISPEHLGYVRKFRRLYSLIKENEVLIRIGAYQRGADLELDEAINKRTAMEAFLKQEIDEKWDFQRSLDELCRIMQE</sequence>
<dbReference type="SUPFAM" id="SSF52540">
    <property type="entry name" value="P-loop containing nucleoside triphosphate hydrolases"/>
    <property type="match status" value="1"/>
</dbReference>
<keyword evidence="7" id="KW-0653">Protein transport</keyword>
<dbReference type="Pfam" id="PF00006">
    <property type="entry name" value="ATP-synt_ab"/>
    <property type="match status" value="1"/>
</dbReference>
<keyword evidence="11" id="KW-0378">Hydrolase</keyword>
<dbReference type="GO" id="GO:0016887">
    <property type="term" value="F:ATP hydrolysis activity"/>
    <property type="evidence" value="ECO:0007669"/>
    <property type="project" value="InterPro"/>
</dbReference>
<comment type="subcellular location">
    <subcellularLocation>
        <location evidence="2">Cytoplasm</location>
    </subcellularLocation>
</comment>
<dbReference type="GO" id="GO:0005524">
    <property type="term" value="F:ATP binding"/>
    <property type="evidence" value="ECO:0007669"/>
    <property type="project" value="UniProtKB-KW"/>
</dbReference>
<dbReference type="PROSITE" id="PS00152">
    <property type="entry name" value="ATPASE_ALPHA_BETA"/>
    <property type="match status" value="1"/>
</dbReference>
<dbReference type="EMBL" id="UGHZ01000001">
    <property type="protein sequence ID" value="STP09016.1"/>
    <property type="molecule type" value="Genomic_DNA"/>
</dbReference>
<dbReference type="InterPro" id="IPR005714">
    <property type="entry name" value="ATPase_T3SS_FliI/YscN"/>
</dbReference>